<organism evidence="12">
    <name type="scientific">viral metagenome</name>
    <dbReference type="NCBI Taxonomy" id="1070528"/>
    <lineage>
        <taxon>unclassified sequences</taxon>
        <taxon>metagenomes</taxon>
        <taxon>organismal metagenomes</taxon>
    </lineage>
</organism>
<dbReference type="GO" id="GO:0046872">
    <property type="term" value="F:metal ion binding"/>
    <property type="evidence" value="ECO:0007669"/>
    <property type="project" value="UniProtKB-KW"/>
</dbReference>
<dbReference type="PROSITE" id="PS51464">
    <property type="entry name" value="SIS"/>
    <property type="match status" value="1"/>
</dbReference>
<dbReference type="HAMAP" id="MF_00067">
    <property type="entry name" value="GmhA"/>
    <property type="match status" value="1"/>
</dbReference>
<dbReference type="InterPro" id="IPR050099">
    <property type="entry name" value="SIS_GmhA/DiaA_subfam"/>
</dbReference>
<dbReference type="NCBIfam" id="TIGR00441">
    <property type="entry name" value="gmhA"/>
    <property type="match status" value="1"/>
</dbReference>
<accession>A0A6M3JCY8</accession>
<dbReference type="Gene3D" id="3.40.50.10490">
    <property type="entry name" value="Glucose-6-phosphate isomerase like protein, domain 1"/>
    <property type="match status" value="1"/>
</dbReference>
<name>A0A6M3JCY8_9ZZZZ</name>
<evidence type="ECO:0000256" key="3">
    <source>
        <dbReference type="ARBA" id="ARBA00004496"/>
    </source>
</evidence>
<dbReference type="InterPro" id="IPR035461">
    <property type="entry name" value="GmhA/DiaA"/>
</dbReference>
<dbReference type="InterPro" id="IPR004515">
    <property type="entry name" value="Phosphoheptose_Isoase"/>
</dbReference>
<evidence type="ECO:0000313" key="12">
    <source>
        <dbReference type="EMBL" id="QJA67208.1"/>
    </source>
</evidence>
<dbReference type="CDD" id="cd05006">
    <property type="entry name" value="SIS_GmhA"/>
    <property type="match status" value="1"/>
</dbReference>
<protein>
    <recommendedName>
        <fullName evidence="5">D-sedoheptulose-7-phosphate isomerase</fullName>
        <ecNumber evidence="5">5.3.1.28</ecNumber>
    </recommendedName>
</protein>
<comment type="catalytic activity">
    <reaction evidence="1">
        <text>2 D-sedoheptulose 7-phosphate = D-glycero-alpha-D-manno-heptose 7-phosphate + D-glycero-beta-D-manno-heptose 7-phosphate</text>
        <dbReference type="Rhea" id="RHEA:27489"/>
        <dbReference type="ChEBI" id="CHEBI:57483"/>
        <dbReference type="ChEBI" id="CHEBI:60203"/>
        <dbReference type="ChEBI" id="CHEBI:60204"/>
        <dbReference type="EC" id="5.3.1.28"/>
    </reaction>
</comment>
<comment type="similarity">
    <text evidence="4">Belongs to the SIS family. GmhA subfamily.</text>
</comment>
<dbReference type="PANTHER" id="PTHR30390">
    <property type="entry name" value="SEDOHEPTULOSE 7-PHOSPHATE ISOMERASE / DNAA INITIATOR-ASSOCIATING FACTOR FOR REPLICATION INITIATION"/>
    <property type="match status" value="1"/>
</dbReference>
<sequence>MISDKVLEKIDNHMRCFSDFYLNDQTVEKLTNIILPIADCIETGGKIFICGNGGSASDAQHFAAELVGRFEKERRAINAIALTTNTSILTAIGNDYGFEDIFSRQVEAIGKEKDILIGISTSGKSKNIIKAFKVAKEKEILTISLTGNNGGNLKKVSDLNLNVKNKNTATIQEIHIIIIHTIAGIIEDLLC</sequence>
<dbReference type="GO" id="GO:0008968">
    <property type="term" value="F:D-sedoheptulose 7-phosphate isomerase activity"/>
    <property type="evidence" value="ECO:0007669"/>
    <property type="project" value="InterPro"/>
</dbReference>
<gene>
    <name evidence="12" type="ORF">MM415B00267_0034</name>
</gene>
<reference evidence="12" key="1">
    <citation type="submission" date="2020-03" db="EMBL/GenBank/DDBJ databases">
        <title>The deep terrestrial virosphere.</title>
        <authorList>
            <person name="Holmfeldt K."/>
            <person name="Nilsson E."/>
            <person name="Simone D."/>
            <person name="Lopez-Fernandez M."/>
            <person name="Wu X."/>
            <person name="de Brujin I."/>
            <person name="Lundin D."/>
            <person name="Andersson A."/>
            <person name="Bertilsson S."/>
            <person name="Dopson M."/>
        </authorList>
    </citation>
    <scope>NUCLEOTIDE SEQUENCE</scope>
    <source>
        <strain evidence="12">MM415B00267</strain>
    </source>
</reference>
<evidence type="ECO:0000256" key="10">
    <source>
        <dbReference type="ARBA" id="ARBA00023277"/>
    </source>
</evidence>
<keyword evidence="10" id="KW-0119">Carbohydrate metabolism</keyword>
<keyword evidence="8" id="KW-0862">Zinc</keyword>
<evidence type="ECO:0000256" key="6">
    <source>
        <dbReference type="ARBA" id="ARBA00022490"/>
    </source>
</evidence>
<dbReference type="GO" id="GO:0005737">
    <property type="term" value="C:cytoplasm"/>
    <property type="evidence" value="ECO:0007669"/>
    <property type="project" value="UniProtKB-SubCell"/>
</dbReference>
<keyword evidence="7" id="KW-0479">Metal-binding</keyword>
<evidence type="ECO:0000256" key="5">
    <source>
        <dbReference type="ARBA" id="ARBA00012580"/>
    </source>
</evidence>
<comment type="subcellular location">
    <subcellularLocation>
        <location evidence="3">Cytoplasm</location>
    </subcellularLocation>
</comment>
<evidence type="ECO:0000256" key="8">
    <source>
        <dbReference type="ARBA" id="ARBA00022833"/>
    </source>
</evidence>
<dbReference type="InterPro" id="IPR046348">
    <property type="entry name" value="SIS_dom_sf"/>
</dbReference>
<evidence type="ECO:0000256" key="2">
    <source>
        <dbReference type="ARBA" id="ARBA00001947"/>
    </source>
</evidence>
<evidence type="ECO:0000259" key="11">
    <source>
        <dbReference type="PROSITE" id="PS51464"/>
    </source>
</evidence>
<dbReference type="EMBL" id="MT141567">
    <property type="protein sequence ID" value="QJA67208.1"/>
    <property type="molecule type" value="Genomic_DNA"/>
</dbReference>
<dbReference type="EC" id="5.3.1.28" evidence="5"/>
<proteinExistence type="inferred from homology"/>
<feature type="domain" description="SIS" evidence="11">
    <location>
        <begin position="37"/>
        <end position="191"/>
    </location>
</feature>
<dbReference type="InterPro" id="IPR001347">
    <property type="entry name" value="SIS_dom"/>
</dbReference>
<keyword evidence="6" id="KW-0963">Cytoplasm</keyword>
<comment type="cofactor">
    <cofactor evidence="2">
        <name>Zn(2+)</name>
        <dbReference type="ChEBI" id="CHEBI:29105"/>
    </cofactor>
</comment>
<dbReference type="GO" id="GO:0097367">
    <property type="term" value="F:carbohydrate derivative binding"/>
    <property type="evidence" value="ECO:0007669"/>
    <property type="project" value="InterPro"/>
</dbReference>
<evidence type="ECO:0000256" key="4">
    <source>
        <dbReference type="ARBA" id="ARBA00009894"/>
    </source>
</evidence>
<dbReference type="GO" id="GO:1901135">
    <property type="term" value="P:carbohydrate derivative metabolic process"/>
    <property type="evidence" value="ECO:0007669"/>
    <property type="project" value="InterPro"/>
</dbReference>
<evidence type="ECO:0000256" key="7">
    <source>
        <dbReference type="ARBA" id="ARBA00022723"/>
    </source>
</evidence>
<keyword evidence="9" id="KW-0413">Isomerase</keyword>
<evidence type="ECO:0000256" key="1">
    <source>
        <dbReference type="ARBA" id="ARBA00000348"/>
    </source>
</evidence>
<dbReference type="AlphaFoldDB" id="A0A6M3JCY8"/>
<evidence type="ECO:0000256" key="9">
    <source>
        <dbReference type="ARBA" id="ARBA00023235"/>
    </source>
</evidence>
<dbReference type="Pfam" id="PF13580">
    <property type="entry name" value="SIS_2"/>
    <property type="match status" value="1"/>
</dbReference>
<dbReference type="SUPFAM" id="SSF53697">
    <property type="entry name" value="SIS domain"/>
    <property type="match status" value="1"/>
</dbReference>